<dbReference type="EMBL" id="GGEC01085092">
    <property type="protein sequence ID" value="MBX65576.1"/>
    <property type="molecule type" value="Transcribed_RNA"/>
</dbReference>
<proteinExistence type="predicted"/>
<protein>
    <submittedName>
        <fullName evidence="1">Uncharacterized protein</fullName>
    </submittedName>
</protein>
<evidence type="ECO:0000313" key="1">
    <source>
        <dbReference type="EMBL" id="MBX65576.1"/>
    </source>
</evidence>
<sequence>MLNLRQKHFYLQNKMFNSFDIDLRCT</sequence>
<name>A0A2P2QF56_RHIMU</name>
<organism evidence="1">
    <name type="scientific">Rhizophora mucronata</name>
    <name type="common">Asiatic mangrove</name>
    <dbReference type="NCBI Taxonomy" id="61149"/>
    <lineage>
        <taxon>Eukaryota</taxon>
        <taxon>Viridiplantae</taxon>
        <taxon>Streptophyta</taxon>
        <taxon>Embryophyta</taxon>
        <taxon>Tracheophyta</taxon>
        <taxon>Spermatophyta</taxon>
        <taxon>Magnoliopsida</taxon>
        <taxon>eudicotyledons</taxon>
        <taxon>Gunneridae</taxon>
        <taxon>Pentapetalae</taxon>
        <taxon>rosids</taxon>
        <taxon>fabids</taxon>
        <taxon>Malpighiales</taxon>
        <taxon>Rhizophoraceae</taxon>
        <taxon>Rhizophora</taxon>
    </lineage>
</organism>
<accession>A0A2P2QF56</accession>
<dbReference type="AlphaFoldDB" id="A0A2P2QF56"/>
<reference evidence="1" key="1">
    <citation type="submission" date="2018-02" db="EMBL/GenBank/DDBJ databases">
        <title>Rhizophora mucronata_Transcriptome.</title>
        <authorList>
            <person name="Meera S.P."/>
            <person name="Sreeshan A."/>
            <person name="Augustine A."/>
        </authorList>
    </citation>
    <scope>NUCLEOTIDE SEQUENCE</scope>
    <source>
        <tissue evidence="1">Leaf</tissue>
    </source>
</reference>